<accession>A0A975D3I1</accession>
<dbReference type="EMBL" id="CP059319">
    <property type="protein sequence ID" value="QTH21994.1"/>
    <property type="molecule type" value="Genomic_DNA"/>
</dbReference>
<sequence>MATLAAGDLDRLVVIKRAPIVDDGFSRNRGVPAEIGRRYAKKDDVADGERLRAGQQAQDLTTRFLMRWDSLTITIKLGDVLECEGESFEVTGNKEARGYDRRSTREIAAAARPDL</sequence>
<dbReference type="AlphaFoldDB" id="A0A975D3I1"/>
<dbReference type="Proteomes" id="UP000664914">
    <property type="component" value="Chromosome"/>
</dbReference>
<dbReference type="Gene3D" id="2.40.10.270">
    <property type="entry name" value="Bacteriophage SPP1 head-tail adaptor protein"/>
    <property type="match status" value="1"/>
</dbReference>
<dbReference type="InterPro" id="IPR038666">
    <property type="entry name" value="SSP1_head-tail_sf"/>
</dbReference>
<organism evidence="1 2">
    <name type="scientific">Rhizorhabdus wittichii</name>
    <dbReference type="NCBI Taxonomy" id="160791"/>
    <lineage>
        <taxon>Bacteria</taxon>
        <taxon>Pseudomonadati</taxon>
        <taxon>Pseudomonadota</taxon>
        <taxon>Alphaproteobacteria</taxon>
        <taxon>Sphingomonadales</taxon>
        <taxon>Sphingomonadaceae</taxon>
        <taxon>Rhizorhabdus</taxon>
    </lineage>
</organism>
<name>A0A975D3I1_9SPHN</name>
<gene>
    <name evidence="1" type="ORF">HRJ34_00170</name>
</gene>
<dbReference type="Pfam" id="PF05521">
    <property type="entry name" value="Phage_HCP"/>
    <property type="match status" value="1"/>
</dbReference>
<evidence type="ECO:0000313" key="2">
    <source>
        <dbReference type="Proteomes" id="UP000664914"/>
    </source>
</evidence>
<proteinExistence type="predicted"/>
<protein>
    <submittedName>
        <fullName evidence="1">Head-tail adaptor protein</fullName>
    </submittedName>
</protein>
<reference evidence="1" key="2">
    <citation type="submission" date="2021-04" db="EMBL/GenBank/DDBJ databases">
        <title>Isolation and genomic analysis of the ibuprofen-degrading bacterium Sphingomonas strain MPO218.</title>
        <authorList>
            <person name="Aulestia M."/>
            <person name="Flores A."/>
            <person name="Mangas E.L."/>
            <person name="Perez-Pulido A.J."/>
            <person name="Santero E."/>
            <person name="Camacho E.M."/>
        </authorList>
    </citation>
    <scope>NUCLEOTIDE SEQUENCE</scope>
    <source>
        <strain evidence="1">MPO218</strain>
    </source>
</reference>
<reference evidence="1" key="1">
    <citation type="submission" date="2020-07" db="EMBL/GenBank/DDBJ databases">
        <authorList>
            <person name="Camacho E."/>
        </authorList>
    </citation>
    <scope>NUCLEOTIDE SEQUENCE</scope>
    <source>
        <strain evidence="1">MPO218</strain>
    </source>
</reference>
<dbReference type="RefSeq" id="WP_208633016.1">
    <property type="nucleotide sequence ID" value="NZ_CP059319.1"/>
</dbReference>
<dbReference type="InterPro" id="IPR008767">
    <property type="entry name" value="Phage_SPP1_head-tail_adaptor"/>
</dbReference>
<evidence type="ECO:0000313" key="1">
    <source>
        <dbReference type="EMBL" id="QTH21994.1"/>
    </source>
</evidence>